<dbReference type="Proteomes" id="UP001061361">
    <property type="component" value="Chromosome"/>
</dbReference>
<keyword evidence="4" id="KW-1185">Reference proteome</keyword>
<gene>
    <name evidence="3" type="ORF">JCM14722_15240</name>
</gene>
<dbReference type="InterPro" id="IPR039567">
    <property type="entry name" value="Gly-zipper"/>
</dbReference>
<sequence>MRTVIAFALMIALLTGCTANRAQNGALLGSLAGATVGALTFKNKVSGAAIGAGTGLLVGYIAGNEMDKMDAYDQSRVVDTLETTPSGRQTQWVNPDTRTHYEAVPQPPRQYDNGRVERDVTLKARMADGSTETIYARAYRQPDGSWQLVQ</sequence>
<evidence type="ECO:0000313" key="4">
    <source>
        <dbReference type="Proteomes" id="UP001061361"/>
    </source>
</evidence>
<accession>A0ABM8ARQ5</accession>
<protein>
    <recommendedName>
        <fullName evidence="2">Glycine zipper domain-containing protein</fullName>
    </recommendedName>
</protein>
<reference evidence="3" key="1">
    <citation type="submission" date="2022-08" db="EMBL/GenBank/DDBJ databases">
        <title>Genome Sequence of the sulphate-reducing bacterium, Pseudodesulfovibrio portus JCM14722.</title>
        <authorList>
            <person name="Kondo R."/>
            <person name="Kataoka T."/>
        </authorList>
    </citation>
    <scope>NUCLEOTIDE SEQUENCE</scope>
    <source>
        <strain evidence="3">JCM 14722</strain>
    </source>
</reference>
<dbReference type="Pfam" id="PF13488">
    <property type="entry name" value="Gly-zipper_Omp"/>
    <property type="match status" value="1"/>
</dbReference>
<evidence type="ECO:0000256" key="1">
    <source>
        <dbReference type="SAM" id="SignalP"/>
    </source>
</evidence>
<evidence type="ECO:0000259" key="2">
    <source>
        <dbReference type="Pfam" id="PF13488"/>
    </source>
</evidence>
<dbReference type="PROSITE" id="PS51257">
    <property type="entry name" value="PROKAR_LIPOPROTEIN"/>
    <property type="match status" value="1"/>
</dbReference>
<keyword evidence="1" id="KW-0732">Signal</keyword>
<organism evidence="3 4">
    <name type="scientific">Pseudodesulfovibrio portus</name>
    <dbReference type="NCBI Taxonomy" id="231439"/>
    <lineage>
        <taxon>Bacteria</taxon>
        <taxon>Pseudomonadati</taxon>
        <taxon>Thermodesulfobacteriota</taxon>
        <taxon>Desulfovibrionia</taxon>
        <taxon>Desulfovibrionales</taxon>
        <taxon>Desulfovibrionaceae</taxon>
    </lineage>
</organism>
<feature type="chain" id="PRO_5045626322" description="Glycine zipper domain-containing protein" evidence="1">
    <location>
        <begin position="22"/>
        <end position="150"/>
    </location>
</feature>
<feature type="domain" description="Glycine zipper" evidence="2">
    <location>
        <begin position="25"/>
        <end position="68"/>
    </location>
</feature>
<name>A0ABM8ARQ5_9BACT</name>
<dbReference type="RefSeq" id="WP_264984030.1">
    <property type="nucleotide sequence ID" value="NZ_AP026708.1"/>
</dbReference>
<feature type="signal peptide" evidence="1">
    <location>
        <begin position="1"/>
        <end position="21"/>
    </location>
</feature>
<dbReference type="EMBL" id="AP026708">
    <property type="protein sequence ID" value="BDQ33982.1"/>
    <property type="molecule type" value="Genomic_DNA"/>
</dbReference>
<proteinExistence type="predicted"/>
<evidence type="ECO:0000313" key="3">
    <source>
        <dbReference type="EMBL" id="BDQ33982.1"/>
    </source>
</evidence>